<organism evidence="2 3">
    <name type="scientific">Carbonactinospora thermoautotrophica</name>
    <dbReference type="NCBI Taxonomy" id="1469144"/>
    <lineage>
        <taxon>Bacteria</taxon>
        <taxon>Bacillati</taxon>
        <taxon>Actinomycetota</taxon>
        <taxon>Actinomycetes</taxon>
        <taxon>Kitasatosporales</taxon>
        <taxon>Carbonactinosporaceae</taxon>
        <taxon>Carbonactinospora</taxon>
    </lineage>
</organism>
<gene>
    <name evidence="2" type="ORF">LI90_2482</name>
</gene>
<keyword evidence="3" id="KW-1185">Reference proteome</keyword>
<evidence type="ECO:0000313" key="2">
    <source>
        <dbReference type="EMBL" id="KWX01451.1"/>
    </source>
</evidence>
<evidence type="ECO:0000259" key="1">
    <source>
        <dbReference type="Pfam" id="PF07995"/>
    </source>
</evidence>
<dbReference type="InterPro" id="IPR011042">
    <property type="entry name" value="6-blade_b-propeller_TolB-like"/>
</dbReference>
<dbReference type="InterPro" id="IPR012938">
    <property type="entry name" value="Glc/Sorbosone_DH"/>
</dbReference>
<evidence type="ECO:0000313" key="3">
    <source>
        <dbReference type="Proteomes" id="UP000070188"/>
    </source>
</evidence>
<dbReference type="PANTHER" id="PTHR19328:SF13">
    <property type="entry name" value="HIPL1 PROTEIN"/>
    <property type="match status" value="1"/>
</dbReference>
<dbReference type="AlphaFoldDB" id="A0A132MUC6"/>
<dbReference type="InterPro" id="IPR011041">
    <property type="entry name" value="Quinoprot_gluc/sorb_DH_b-prop"/>
</dbReference>
<proteinExistence type="predicted"/>
<dbReference type="STRING" id="1469144.LI90_2482"/>
<dbReference type="EMBL" id="LAXD01000001">
    <property type="protein sequence ID" value="KWX01451.1"/>
    <property type="molecule type" value="Genomic_DNA"/>
</dbReference>
<accession>A0A132MUC6</accession>
<reference evidence="3" key="1">
    <citation type="submission" date="2015-04" db="EMBL/GenBank/DDBJ databases">
        <title>Physiological reanalysis, assessment of diazotrophy, and genome sequences of multiple isolates of Streptomyces thermoautotrophicus.</title>
        <authorList>
            <person name="MacKellar D.C."/>
            <person name="Lieber L."/>
            <person name="Norman J."/>
            <person name="Bolger A."/>
            <person name="Tobin C."/>
            <person name="Murray J.W."/>
            <person name="Chang R."/>
            <person name="Ford T."/>
            <person name="Nguyen P.Q."/>
            <person name="Woodward J."/>
            <person name="Permingeat H."/>
            <person name="Joshi N.S."/>
            <person name="Silver P.A."/>
            <person name="Usadel B."/>
            <person name="Rutherford A.W."/>
            <person name="Friesen M."/>
            <person name="Prell J."/>
        </authorList>
    </citation>
    <scope>NUCLEOTIDE SEQUENCE [LARGE SCALE GENOMIC DNA]</scope>
    <source>
        <strain evidence="3">H1</strain>
    </source>
</reference>
<feature type="domain" description="Glucose/Sorbosone dehydrogenase" evidence="1">
    <location>
        <begin position="9"/>
        <end position="303"/>
    </location>
</feature>
<dbReference type="Gene3D" id="2.120.10.30">
    <property type="entry name" value="TolB, C-terminal domain"/>
    <property type="match status" value="1"/>
</dbReference>
<name>A0A132MUC6_9ACTN</name>
<dbReference type="Pfam" id="PF07995">
    <property type="entry name" value="GSDH"/>
    <property type="match status" value="1"/>
</dbReference>
<comment type="caution">
    <text evidence="2">The sequence shown here is derived from an EMBL/GenBank/DDBJ whole genome shotgun (WGS) entry which is preliminary data.</text>
</comment>
<protein>
    <submittedName>
        <fullName evidence="2">Glucose sorbosone dehydrogenase</fullName>
    </submittedName>
</protein>
<dbReference type="Proteomes" id="UP000070188">
    <property type="component" value="Unassembled WGS sequence"/>
</dbReference>
<dbReference type="SUPFAM" id="SSF50952">
    <property type="entry name" value="Soluble quinoprotein glucose dehydrogenase"/>
    <property type="match status" value="1"/>
</dbReference>
<dbReference type="PATRIC" id="fig|1469144.10.peg.2690"/>
<sequence length="319" mass="34285">MAGTVAEGLTTPWGLAFLPDGSALVSERDTGRIKRVTSGGQIMTVGQVPGVAPGGEGGLLGIAVSPNYRRDRLLYAYFTAAEDNRVVRMTYHGGRLGAPQPVVTGIPKGHIHNGGRIRFGPDGMLYIGTGESGDRPLSQDLGSLGGKILRVTPEGKPAPGNPFNRAPLVYSYGHRNVQGLAFDSGGRLWAAEFGQNTWDELNLIKSGQNYGWPHVEGKGDRPRYRDPVAQWGTAEASPSGIAIKGDVVYLAALRGSRLWQVPIQGDTAGKPREFFTREYGRLRTVEVAPDGSLWVITSNTDGRGSPRRGDDRILRVVLD</sequence>
<dbReference type="PANTHER" id="PTHR19328">
    <property type="entry name" value="HEDGEHOG-INTERACTING PROTEIN"/>
    <property type="match status" value="1"/>
</dbReference>